<dbReference type="OrthoDB" id="406544at2759"/>
<organism evidence="6 7">
    <name type="scientific">Periconia digitata</name>
    <dbReference type="NCBI Taxonomy" id="1303443"/>
    <lineage>
        <taxon>Eukaryota</taxon>
        <taxon>Fungi</taxon>
        <taxon>Dikarya</taxon>
        <taxon>Ascomycota</taxon>
        <taxon>Pezizomycotina</taxon>
        <taxon>Dothideomycetes</taxon>
        <taxon>Pleosporomycetidae</taxon>
        <taxon>Pleosporales</taxon>
        <taxon>Massarineae</taxon>
        <taxon>Periconiaceae</taxon>
        <taxon>Periconia</taxon>
    </lineage>
</organism>
<accession>A0A9W4XIS3</accession>
<keyword evidence="7" id="KW-1185">Reference proteome</keyword>
<dbReference type="SUPFAM" id="SSF51316">
    <property type="entry name" value="Mss4-like"/>
    <property type="match status" value="1"/>
</dbReference>
<keyword evidence="4" id="KW-0456">Lyase</keyword>
<evidence type="ECO:0000256" key="2">
    <source>
        <dbReference type="ARBA" id="ARBA00022723"/>
    </source>
</evidence>
<comment type="similarity">
    <text evidence="1">Belongs to the Gfa family.</text>
</comment>
<dbReference type="PROSITE" id="PS51891">
    <property type="entry name" value="CENP_V_GFA"/>
    <property type="match status" value="1"/>
</dbReference>
<dbReference type="GO" id="GO:0046872">
    <property type="term" value="F:metal ion binding"/>
    <property type="evidence" value="ECO:0007669"/>
    <property type="project" value="UniProtKB-KW"/>
</dbReference>
<evidence type="ECO:0000256" key="1">
    <source>
        <dbReference type="ARBA" id="ARBA00005495"/>
    </source>
</evidence>
<sequence length="64" mass="7144">MAVYKGSCLCGAITYTLTGEPVTTVLCHCRNCQKSSGSSFQANLFYKQEVDSLFISSWRKQQLD</sequence>
<proteinExistence type="inferred from homology"/>
<dbReference type="PANTHER" id="PTHR33337:SF39">
    <property type="entry name" value="DUF636 DOMAIN PROTEIN (AFU_ORTHOLOGUE AFUA_6G11530)"/>
    <property type="match status" value="1"/>
</dbReference>
<dbReference type="EMBL" id="CAOQHR010000004">
    <property type="protein sequence ID" value="CAI6333168.1"/>
    <property type="molecule type" value="Genomic_DNA"/>
</dbReference>
<dbReference type="InterPro" id="IPR006913">
    <property type="entry name" value="CENP-V/GFA"/>
</dbReference>
<feature type="domain" description="CENP-V/GFA" evidence="5">
    <location>
        <begin position="4"/>
        <end position="64"/>
    </location>
</feature>
<dbReference type="Gene3D" id="3.90.1590.10">
    <property type="entry name" value="glutathione-dependent formaldehyde- activating enzyme (gfa)"/>
    <property type="match status" value="1"/>
</dbReference>
<name>A0A9W4XIS3_9PLEO</name>
<dbReference type="AlphaFoldDB" id="A0A9W4XIS3"/>
<dbReference type="GO" id="GO:0016846">
    <property type="term" value="F:carbon-sulfur lyase activity"/>
    <property type="evidence" value="ECO:0007669"/>
    <property type="project" value="InterPro"/>
</dbReference>
<evidence type="ECO:0000313" key="6">
    <source>
        <dbReference type="EMBL" id="CAI6333168.1"/>
    </source>
</evidence>
<dbReference type="Proteomes" id="UP001152607">
    <property type="component" value="Unassembled WGS sequence"/>
</dbReference>
<comment type="caution">
    <text evidence="6">The sequence shown here is derived from an EMBL/GenBank/DDBJ whole genome shotgun (WGS) entry which is preliminary data.</text>
</comment>
<dbReference type="Pfam" id="PF04828">
    <property type="entry name" value="GFA"/>
    <property type="match status" value="1"/>
</dbReference>
<keyword evidence="3" id="KW-0862">Zinc</keyword>
<gene>
    <name evidence="6" type="ORF">PDIGIT_LOCUS6204</name>
</gene>
<evidence type="ECO:0000256" key="3">
    <source>
        <dbReference type="ARBA" id="ARBA00022833"/>
    </source>
</evidence>
<evidence type="ECO:0000259" key="5">
    <source>
        <dbReference type="PROSITE" id="PS51891"/>
    </source>
</evidence>
<protein>
    <recommendedName>
        <fullName evidence="5">CENP-V/GFA domain-containing protein</fullName>
    </recommendedName>
</protein>
<dbReference type="InterPro" id="IPR011057">
    <property type="entry name" value="Mss4-like_sf"/>
</dbReference>
<reference evidence="6" key="1">
    <citation type="submission" date="2023-01" db="EMBL/GenBank/DDBJ databases">
        <authorList>
            <person name="Van Ghelder C."/>
            <person name="Rancurel C."/>
        </authorList>
    </citation>
    <scope>NUCLEOTIDE SEQUENCE</scope>
    <source>
        <strain evidence="6">CNCM I-4278</strain>
    </source>
</reference>
<evidence type="ECO:0000256" key="4">
    <source>
        <dbReference type="ARBA" id="ARBA00023239"/>
    </source>
</evidence>
<keyword evidence="2" id="KW-0479">Metal-binding</keyword>
<evidence type="ECO:0000313" key="7">
    <source>
        <dbReference type="Proteomes" id="UP001152607"/>
    </source>
</evidence>
<dbReference type="PANTHER" id="PTHR33337">
    <property type="entry name" value="GFA DOMAIN-CONTAINING PROTEIN"/>
    <property type="match status" value="1"/>
</dbReference>